<proteinExistence type="predicted"/>
<sequence>MDTAINEPHISPPAATAGTTFKHVLKVDAALFVGITFFAMLGIGITNYRVDSAYSYWSYMLVVLAVVTTAWGSWRAQKLGLREGGKLLYQQIILWGAALVSVAVIYRLLEAGRINVDTTGLLVLLMLTFATFVDGMLVSWKLYVVSALLLLTLLMAAYVGQFLWIILLAAVVLIALVLIFVVWKIRSYHND</sequence>
<dbReference type="EMBL" id="CP072800">
    <property type="protein sequence ID" value="QTR49107.1"/>
    <property type="molecule type" value="Genomic_DNA"/>
</dbReference>
<name>A0ABX7X156_9GAMM</name>
<feature type="transmembrane region" description="Helical" evidence="1">
    <location>
        <begin position="56"/>
        <end position="76"/>
    </location>
</feature>
<keyword evidence="3" id="KW-1185">Reference proteome</keyword>
<keyword evidence="1" id="KW-0812">Transmembrane</keyword>
<feature type="transmembrane region" description="Helical" evidence="1">
    <location>
        <begin position="114"/>
        <end position="133"/>
    </location>
</feature>
<protein>
    <submittedName>
        <fullName evidence="2">Uncharacterized protein</fullName>
    </submittedName>
</protein>
<feature type="transmembrane region" description="Helical" evidence="1">
    <location>
        <begin position="29"/>
        <end position="50"/>
    </location>
</feature>
<evidence type="ECO:0000313" key="3">
    <source>
        <dbReference type="Proteomes" id="UP000672027"/>
    </source>
</evidence>
<gene>
    <name evidence="2" type="ORF">J8380_12625</name>
</gene>
<evidence type="ECO:0000313" key="2">
    <source>
        <dbReference type="EMBL" id="QTR49107.1"/>
    </source>
</evidence>
<dbReference type="Proteomes" id="UP000672027">
    <property type="component" value="Chromosome"/>
</dbReference>
<evidence type="ECO:0000256" key="1">
    <source>
        <dbReference type="SAM" id="Phobius"/>
    </source>
</evidence>
<keyword evidence="1" id="KW-1133">Transmembrane helix</keyword>
<accession>A0ABX7X156</accession>
<reference evidence="2 3" key="1">
    <citation type="submission" date="2021-04" db="EMBL/GenBank/DDBJ databases">
        <title>Genomics, taxonomy and metabolism of representatives of sulfur bacteria of the genus Thiothrix: Thiothrix fructosivorans QT, Thiothrix unzii A1T and three new species, Thiothrix subterranea sp. nov., Thiothrix litoralis sp. nov. and 'Candidatus Thiothrix anitrata' sp. nov.</title>
        <authorList>
            <person name="Ravin N.V."/>
            <person name="Smolyakov D."/>
            <person name="Rudenko T.S."/>
            <person name="Mardanov A.V."/>
            <person name="Beletsky A.V."/>
            <person name="Markov N.D."/>
            <person name="Fomenkov A.I."/>
            <person name="Roberts R.J."/>
            <person name="Karnachuk O.V."/>
            <person name="Novikov A."/>
            <person name="Grabovich M.Y."/>
        </authorList>
    </citation>
    <scope>NUCLEOTIDE SEQUENCE [LARGE SCALE GENOMIC DNA]</scope>
    <source>
        <strain evidence="2 3">A52</strain>
    </source>
</reference>
<keyword evidence="1" id="KW-0472">Membrane</keyword>
<feature type="transmembrane region" description="Helical" evidence="1">
    <location>
        <begin position="88"/>
        <end position="108"/>
    </location>
</feature>
<feature type="transmembrane region" description="Helical" evidence="1">
    <location>
        <begin position="164"/>
        <end position="183"/>
    </location>
</feature>
<organism evidence="2 3">
    <name type="scientific">Candidatus Thiothrix anitrata</name>
    <dbReference type="NCBI Taxonomy" id="2823902"/>
    <lineage>
        <taxon>Bacteria</taxon>
        <taxon>Pseudomonadati</taxon>
        <taxon>Pseudomonadota</taxon>
        <taxon>Gammaproteobacteria</taxon>
        <taxon>Thiotrichales</taxon>
        <taxon>Thiotrichaceae</taxon>
        <taxon>Thiothrix</taxon>
    </lineage>
</organism>
<dbReference type="RefSeq" id="WP_210225965.1">
    <property type="nucleotide sequence ID" value="NZ_CP072800.1"/>
</dbReference>